<feature type="signal peptide" evidence="2">
    <location>
        <begin position="1"/>
        <end position="22"/>
    </location>
</feature>
<accession>A0A5E7QBF4</accession>
<evidence type="ECO:0000313" key="3">
    <source>
        <dbReference type="EMBL" id="VVP58147.1"/>
    </source>
</evidence>
<reference evidence="3 4" key="1">
    <citation type="submission" date="2019-09" db="EMBL/GenBank/DDBJ databases">
        <authorList>
            <person name="Chandra G."/>
            <person name="Truman W A."/>
        </authorList>
    </citation>
    <scope>NUCLEOTIDE SEQUENCE [LARGE SCALE GENOMIC DNA]</scope>
    <source>
        <strain evidence="3">PS880</strain>
    </source>
</reference>
<evidence type="ECO:0000313" key="4">
    <source>
        <dbReference type="Proteomes" id="UP000375525"/>
    </source>
</evidence>
<feature type="region of interest" description="Disordered" evidence="1">
    <location>
        <begin position="236"/>
        <end position="267"/>
    </location>
</feature>
<feature type="chain" id="PRO_5022724448" description="Lipoprotein" evidence="2">
    <location>
        <begin position="23"/>
        <end position="267"/>
    </location>
</feature>
<proteinExistence type="predicted"/>
<evidence type="ECO:0000256" key="2">
    <source>
        <dbReference type="SAM" id="SignalP"/>
    </source>
</evidence>
<keyword evidence="2" id="KW-0732">Signal</keyword>
<dbReference type="AlphaFoldDB" id="A0A5E7QBF4"/>
<dbReference type="RefSeq" id="WP_224790326.1">
    <property type="nucleotide sequence ID" value="NZ_CABVIH010000042.1"/>
</dbReference>
<evidence type="ECO:0000256" key="1">
    <source>
        <dbReference type="SAM" id="MobiDB-lite"/>
    </source>
</evidence>
<evidence type="ECO:0008006" key="5">
    <source>
        <dbReference type="Google" id="ProtNLM"/>
    </source>
</evidence>
<dbReference type="Proteomes" id="UP000375525">
    <property type="component" value="Unassembled WGS sequence"/>
</dbReference>
<dbReference type="EMBL" id="CABVIH010000042">
    <property type="protein sequence ID" value="VVP58147.1"/>
    <property type="molecule type" value="Genomic_DNA"/>
</dbReference>
<gene>
    <name evidence="3" type="ORF">PS880_05886</name>
</gene>
<sequence length="267" mass="28608" precursor="true">MMIHPLSRSRLFKLVVGLVAGAALLTACSQMPRTANIGMESSKEAKLGTQWGEGIASETRSIKAKRLSSKPDEVASLGYDAAAAVRRAVGHNPESRLNLLLAGGNVEWSVLDENERPLPLQRARSGGGSDVFHLAGLEGSRYTLRFRNLSDRSYEVIATVDGLDVLNGKSGSLLNGGYILYPQQVLDIDGFRKSQNEVAAFRFAVPGQAYAANTEGGDVRNIGVIGAALFETEVSDAQRRPRGDAALSPPNAFPADSSYAPPPHYRQ</sequence>
<organism evidence="3 4">
    <name type="scientific">Pseudomonas fluorescens</name>
    <dbReference type="NCBI Taxonomy" id="294"/>
    <lineage>
        <taxon>Bacteria</taxon>
        <taxon>Pseudomonadati</taxon>
        <taxon>Pseudomonadota</taxon>
        <taxon>Gammaproteobacteria</taxon>
        <taxon>Pseudomonadales</taxon>
        <taxon>Pseudomonadaceae</taxon>
        <taxon>Pseudomonas</taxon>
    </lineage>
</organism>
<name>A0A5E7QBF4_PSEFL</name>
<protein>
    <recommendedName>
        <fullName evidence="5">Lipoprotein</fullName>
    </recommendedName>
</protein>